<sequence length="249" mass="29001">MNPQPFVIFPLLILIALLMDFQMATASIGSCSFHMYFYKTRATCEIPFYRRLQLGLTTNCSNNFETLISCIKNVTRVCEDSWRSDEWIDMDVRWKFRKQFYCQNGALLLPLALCGKKYYEKGPQCVRSYHRKFRKNITDPSLCNEYSKAKSCIQKLLKKECPANKKSRSLHMNVLFDSYNPFCINRIYLPPTTVATPPRKPQEITKQPIKPDKKTPQRNTLATSNASCNKLCFDIFFQTLLVPLFLLLN</sequence>
<reference evidence="3" key="1">
    <citation type="submission" date="2023-01" db="EMBL/GenBank/DDBJ databases">
        <title>Genome assembly of the deep-sea coral Lophelia pertusa.</title>
        <authorList>
            <person name="Herrera S."/>
            <person name="Cordes E."/>
        </authorList>
    </citation>
    <scope>NUCLEOTIDE SEQUENCE</scope>
    <source>
        <strain evidence="3">USNM1676648</strain>
        <tissue evidence="3">Polyp</tissue>
    </source>
</reference>
<dbReference type="Proteomes" id="UP001163046">
    <property type="component" value="Unassembled WGS sequence"/>
</dbReference>
<organism evidence="3 4">
    <name type="scientific">Desmophyllum pertusum</name>
    <dbReference type="NCBI Taxonomy" id="174260"/>
    <lineage>
        <taxon>Eukaryota</taxon>
        <taxon>Metazoa</taxon>
        <taxon>Cnidaria</taxon>
        <taxon>Anthozoa</taxon>
        <taxon>Hexacorallia</taxon>
        <taxon>Scleractinia</taxon>
        <taxon>Caryophylliina</taxon>
        <taxon>Caryophylliidae</taxon>
        <taxon>Desmophyllum</taxon>
    </lineage>
</organism>
<protein>
    <submittedName>
        <fullName evidence="3">Uncharacterized protein</fullName>
    </submittedName>
</protein>
<keyword evidence="4" id="KW-1185">Reference proteome</keyword>
<comment type="caution">
    <text evidence="3">The sequence shown here is derived from an EMBL/GenBank/DDBJ whole genome shotgun (WGS) entry which is preliminary data.</text>
</comment>
<gene>
    <name evidence="3" type="ORF">OS493_035216</name>
</gene>
<feature type="region of interest" description="Disordered" evidence="1">
    <location>
        <begin position="196"/>
        <end position="220"/>
    </location>
</feature>
<evidence type="ECO:0000313" key="4">
    <source>
        <dbReference type="Proteomes" id="UP001163046"/>
    </source>
</evidence>
<dbReference type="EMBL" id="MU825448">
    <property type="protein sequence ID" value="KAJ7388876.1"/>
    <property type="molecule type" value="Genomic_DNA"/>
</dbReference>
<evidence type="ECO:0000256" key="1">
    <source>
        <dbReference type="SAM" id="MobiDB-lite"/>
    </source>
</evidence>
<feature type="signal peptide" evidence="2">
    <location>
        <begin position="1"/>
        <end position="26"/>
    </location>
</feature>
<evidence type="ECO:0000256" key="2">
    <source>
        <dbReference type="SAM" id="SignalP"/>
    </source>
</evidence>
<evidence type="ECO:0000313" key="3">
    <source>
        <dbReference type="EMBL" id="KAJ7388876.1"/>
    </source>
</evidence>
<accession>A0A9W9ZVZ7</accession>
<dbReference type="AlphaFoldDB" id="A0A9W9ZVZ7"/>
<proteinExistence type="predicted"/>
<dbReference type="OrthoDB" id="5975841at2759"/>
<feature type="chain" id="PRO_5040732274" evidence="2">
    <location>
        <begin position="27"/>
        <end position="249"/>
    </location>
</feature>
<keyword evidence="2" id="KW-0732">Signal</keyword>
<name>A0A9W9ZVZ7_9CNID</name>